<gene>
    <name evidence="2" type="ORF">HINF_LOCUS32630</name>
    <name evidence="1" type="ORF">HINF_LOCUS46811</name>
</gene>
<accession>A0AA86QP60</accession>
<dbReference type="SUPFAM" id="SSF50978">
    <property type="entry name" value="WD40 repeat-like"/>
    <property type="match status" value="1"/>
</dbReference>
<reference evidence="2 3" key="2">
    <citation type="submission" date="2024-07" db="EMBL/GenBank/DDBJ databases">
        <authorList>
            <person name="Akdeniz Z."/>
        </authorList>
    </citation>
    <scope>NUCLEOTIDE SEQUENCE [LARGE SCALE GENOMIC DNA]</scope>
</reference>
<dbReference type="InterPro" id="IPR036322">
    <property type="entry name" value="WD40_repeat_dom_sf"/>
</dbReference>
<keyword evidence="3" id="KW-1185">Reference proteome</keyword>
<sequence>MISSHLLNFVKSLQQPYINIQNRVKRLNFDISSDSVLTLIENKLFILEFKQFTILDMKTHKLQTIKVPQANSYISQILKVDSGYLVISKDKNVMLFSSDFVFRSKFGCILSAPYVSVISTQYFCASFNSQVNIYSYVERDPLITIIFDQQVTSTVIDLNPSILYVLSSSGFCVVDLNSISTQINKLSFYESFVQVPNPIQIFRTNNTLLIISQFSAHIYNLNQHSFEAEIQFADQIKLFWNKQFVLSNGETILTSEKLEILERGKIGEKVRNAVNGFFVSDNGLFQFK</sequence>
<reference evidence="1" key="1">
    <citation type="submission" date="2023-06" db="EMBL/GenBank/DDBJ databases">
        <authorList>
            <person name="Kurt Z."/>
        </authorList>
    </citation>
    <scope>NUCLEOTIDE SEQUENCE</scope>
</reference>
<evidence type="ECO:0000313" key="1">
    <source>
        <dbReference type="EMBL" id="CAI9959166.1"/>
    </source>
</evidence>
<dbReference type="Proteomes" id="UP001642409">
    <property type="component" value="Unassembled WGS sequence"/>
</dbReference>
<protein>
    <submittedName>
        <fullName evidence="1">WD40-repeat-containing domain superfamily</fullName>
    </submittedName>
    <submittedName>
        <fullName evidence="2">WD40-repeat-containing_domain superfamily</fullName>
    </submittedName>
</protein>
<dbReference type="EMBL" id="CAXDID020000112">
    <property type="protein sequence ID" value="CAL6029753.1"/>
    <property type="molecule type" value="Genomic_DNA"/>
</dbReference>
<dbReference type="EMBL" id="CATOUU010000916">
    <property type="protein sequence ID" value="CAI9959166.1"/>
    <property type="molecule type" value="Genomic_DNA"/>
</dbReference>
<comment type="caution">
    <text evidence="1">The sequence shown here is derived from an EMBL/GenBank/DDBJ whole genome shotgun (WGS) entry which is preliminary data.</text>
</comment>
<organism evidence="1">
    <name type="scientific">Hexamita inflata</name>
    <dbReference type="NCBI Taxonomy" id="28002"/>
    <lineage>
        <taxon>Eukaryota</taxon>
        <taxon>Metamonada</taxon>
        <taxon>Diplomonadida</taxon>
        <taxon>Hexamitidae</taxon>
        <taxon>Hexamitinae</taxon>
        <taxon>Hexamita</taxon>
    </lineage>
</organism>
<proteinExistence type="predicted"/>
<dbReference type="AlphaFoldDB" id="A0AA86QP60"/>
<evidence type="ECO:0000313" key="2">
    <source>
        <dbReference type="EMBL" id="CAL6029753.1"/>
    </source>
</evidence>
<evidence type="ECO:0000313" key="3">
    <source>
        <dbReference type="Proteomes" id="UP001642409"/>
    </source>
</evidence>
<name>A0AA86QP60_9EUKA</name>